<proteinExistence type="predicted"/>
<reference evidence="3" key="1">
    <citation type="submission" date="2010-01" db="EMBL/GenBank/DDBJ databases">
        <title>Genome fragments of uncultured bacteria from the North Pacific subtropical Gyre.</title>
        <authorList>
            <person name="Pham V.D."/>
            <person name="Delong E.F."/>
        </authorList>
    </citation>
    <scope>NUCLEOTIDE SEQUENCE</scope>
</reference>
<dbReference type="Gene3D" id="3.40.50.2000">
    <property type="entry name" value="Glycogen Phosphorylase B"/>
    <property type="match status" value="2"/>
</dbReference>
<feature type="domain" description="Glycosyltransferase subfamily 4-like N-terminal" evidence="2">
    <location>
        <begin position="21"/>
        <end position="168"/>
    </location>
</feature>
<dbReference type="SUPFAM" id="SSF53756">
    <property type="entry name" value="UDP-Glycosyltransferase/glycogen phosphorylase"/>
    <property type="match status" value="1"/>
</dbReference>
<dbReference type="PANTHER" id="PTHR12526">
    <property type="entry name" value="GLYCOSYLTRANSFERASE"/>
    <property type="match status" value="1"/>
</dbReference>
<feature type="domain" description="Glycosyl transferase family 1" evidence="1">
    <location>
        <begin position="179"/>
        <end position="331"/>
    </location>
</feature>
<organism evidence="3">
    <name type="scientific">uncultured myxobacterium HF0070_11L13</name>
    <dbReference type="NCBI Taxonomy" id="723554"/>
    <lineage>
        <taxon>Bacteria</taxon>
        <taxon>Pseudomonadati</taxon>
        <taxon>Myxococcota</taxon>
        <taxon>Myxococcia</taxon>
        <taxon>Myxococcales</taxon>
        <taxon>environmental samples</taxon>
    </lineage>
</organism>
<dbReference type="GO" id="GO:0016757">
    <property type="term" value="F:glycosyltransferase activity"/>
    <property type="evidence" value="ECO:0007669"/>
    <property type="project" value="InterPro"/>
</dbReference>
<evidence type="ECO:0000259" key="2">
    <source>
        <dbReference type="Pfam" id="PF13439"/>
    </source>
</evidence>
<dbReference type="InterPro" id="IPR028098">
    <property type="entry name" value="Glyco_trans_4-like_N"/>
</dbReference>
<dbReference type="EMBL" id="GU567956">
    <property type="protein sequence ID" value="ADI21498.1"/>
    <property type="molecule type" value="Genomic_DNA"/>
</dbReference>
<dbReference type="CDD" id="cd03801">
    <property type="entry name" value="GT4_PimA-like"/>
    <property type="match status" value="1"/>
</dbReference>
<sequence>MKILHIVSSATMTGPGDPALNLAAAQRHALGHDVWIAYDQIREGNMIHKVPQYDVPVVEEVATCTKGGVLTALRDRKTVRKLADDFDLIHCHSSHDHGLAALARGKAVLVRSIHHHRSARKRAFQSIAYNRTDGFIFVAEAHREQFLGNYSSIAREQTTVVTGAVDTDWFNDEVDGLKFRDEFEIPKDAFVIGMVARFQAGRGQDLLIEAFSRAQKRANRPMILALIGKGETQAEMRACVKRYGIEEDTRFYGFRDQDLPEAIKSCDITVLLREGNDASCRAILQSLAVGVPVIGAKYAAIDDTLGGTNFGRVIPPDDVHALESAILEMAEADLVSAGAEARQVILEKYSELSRANAVDLFYQRVFSSDFIATSKKKV</sequence>
<dbReference type="AlphaFoldDB" id="E7C224"/>
<evidence type="ECO:0000259" key="1">
    <source>
        <dbReference type="Pfam" id="PF00534"/>
    </source>
</evidence>
<keyword evidence="3" id="KW-0808">Transferase</keyword>
<dbReference type="Pfam" id="PF00534">
    <property type="entry name" value="Glycos_transf_1"/>
    <property type="match status" value="1"/>
</dbReference>
<name>E7C224_9BACT</name>
<dbReference type="InterPro" id="IPR001296">
    <property type="entry name" value="Glyco_trans_1"/>
</dbReference>
<dbReference type="Pfam" id="PF13439">
    <property type="entry name" value="Glyco_transf_4"/>
    <property type="match status" value="1"/>
</dbReference>
<accession>E7C224</accession>
<evidence type="ECO:0000313" key="3">
    <source>
        <dbReference type="EMBL" id="ADI21498.1"/>
    </source>
</evidence>
<protein>
    <submittedName>
        <fullName evidence="3">Glycosyltransferase</fullName>
    </submittedName>
</protein>